<evidence type="ECO:0000313" key="6">
    <source>
        <dbReference type="EMBL" id="MFC0211147.1"/>
    </source>
</evidence>
<gene>
    <name evidence="6" type="ORF">ACFFK0_01580</name>
</gene>
<dbReference type="SMART" id="SM00345">
    <property type="entry name" value="HTH_GNTR"/>
    <property type="match status" value="1"/>
</dbReference>
<dbReference type="PRINTS" id="PR00035">
    <property type="entry name" value="HTHGNTR"/>
</dbReference>
<evidence type="ECO:0000256" key="3">
    <source>
        <dbReference type="ARBA" id="ARBA00023163"/>
    </source>
</evidence>
<dbReference type="Gene3D" id="1.10.10.10">
    <property type="entry name" value="Winged helix-like DNA-binding domain superfamily/Winged helix DNA-binding domain"/>
    <property type="match status" value="1"/>
</dbReference>
<dbReference type="PANTHER" id="PTHR43537:SF5">
    <property type="entry name" value="UXU OPERON TRANSCRIPTIONAL REGULATOR"/>
    <property type="match status" value="1"/>
</dbReference>
<comment type="caution">
    <text evidence="6">The sequence shown here is derived from an EMBL/GenBank/DDBJ whole genome shotgun (WGS) entry which is preliminary data.</text>
</comment>
<dbReference type="InterPro" id="IPR036388">
    <property type="entry name" value="WH-like_DNA-bd_sf"/>
</dbReference>
<feature type="compositionally biased region" description="Gly residues" evidence="4">
    <location>
        <begin position="84"/>
        <end position="95"/>
    </location>
</feature>
<feature type="domain" description="HTH gntR-type" evidence="5">
    <location>
        <begin position="9"/>
        <end position="77"/>
    </location>
</feature>
<feature type="region of interest" description="Disordered" evidence="4">
    <location>
        <begin position="74"/>
        <end position="95"/>
    </location>
</feature>
<dbReference type="Proteomes" id="UP001589776">
    <property type="component" value="Unassembled WGS sequence"/>
</dbReference>
<dbReference type="PANTHER" id="PTHR43537">
    <property type="entry name" value="TRANSCRIPTIONAL REGULATOR, GNTR FAMILY"/>
    <property type="match status" value="1"/>
</dbReference>
<dbReference type="Gene3D" id="1.20.120.530">
    <property type="entry name" value="GntR ligand-binding domain-like"/>
    <property type="match status" value="1"/>
</dbReference>
<dbReference type="EMBL" id="JBHLWN010000012">
    <property type="protein sequence ID" value="MFC0211147.1"/>
    <property type="molecule type" value="Genomic_DNA"/>
</dbReference>
<dbReference type="SUPFAM" id="SSF48008">
    <property type="entry name" value="GntR ligand-binding domain-like"/>
    <property type="match status" value="1"/>
</dbReference>
<evidence type="ECO:0000256" key="1">
    <source>
        <dbReference type="ARBA" id="ARBA00023015"/>
    </source>
</evidence>
<reference evidence="6 7" key="1">
    <citation type="submission" date="2024-09" db="EMBL/GenBank/DDBJ databases">
        <authorList>
            <person name="Sun Q."/>
            <person name="Mori K."/>
        </authorList>
    </citation>
    <scope>NUCLEOTIDE SEQUENCE [LARGE SCALE GENOMIC DNA]</scope>
    <source>
        <strain evidence="6 7">CCM 7759</strain>
    </source>
</reference>
<dbReference type="InterPro" id="IPR011711">
    <property type="entry name" value="GntR_C"/>
</dbReference>
<keyword evidence="1" id="KW-0805">Transcription regulation</keyword>
<keyword evidence="2" id="KW-0238">DNA-binding</keyword>
<keyword evidence="7" id="KW-1185">Reference proteome</keyword>
<dbReference type="SUPFAM" id="SSF46785">
    <property type="entry name" value="Winged helix' DNA-binding domain"/>
    <property type="match status" value="1"/>
</dbReference>
<accession>A0ABV6DES5</accession>
<evidence type="ECO:0000256" key="4">
    <source>
        <dbReference type="SAM" id="MobiDB-lite"/>
    </source>
</evidence>
<evidence type="ECO:0000259" key="5">
    <source>
        <dbReference type="PROSITE" id="PS50949"/>
    </source>
</evidence>
<dbReference type="RefSeq" id="WP_377467964.1">
    <property type="nucleotide sequence ID" value="NZ_JBHLWN010000012.1"/>
</dbReference>
<dbReference type="InterPro" id="IPR008920">
    <property type="entry name" value="TF_FadR/GntR_C"/>
</dbReference>
<sequence length="250" mass="27398">MSIQHVKPQKGSEIVMQHLKDQIRSGTYLPGAKLPTVVELAESFGVGRSTIREALSALKAMGWVDVRHGGGTYVRKELPDEDGGAGGGGSGGGPGDLFERSESFVELLEVRKFIEVGCATLAAERRTNEDLEELAAIIGRMEQALGDEEASDVADIDFHLRIARASHNALLADMMASMAQRLQESMKDSRRLWFFAERAAAESLLAEHRAIYEAIRDGDPEAASSRMMQHLLKVDRVVQRERPAPDEGSR</sequence>
<dbReference type="InterPro" id="IPR036390">
    <property type="entry name" value="WH_DNA-bd_sf"/>
</dbReference>
<dbReference type="SMART" id="SM00895">
    <property type="entry name" value="FCD"/>
    <property type="match status" value="1"/>
</dbReference>
<dbReference type="Pfam" id="PF00392">
    <property type="entry name" value="GntR"/>
    <property type="match status" value="1"/>
</dbReference>
<evidence type="ECO:0000313" key="7">
    <source>
        <dbReference type="Proteomes" id="UP001589776"/>
    </source>
</evidence>
<name>A0ABV6DES5_9BACL</name>
<protein>
    <submittedName>
        <fullName evidence="6">FadR/GntR family transcriptional regulator</fullName>
    </submittedName>
</protein>
<dbReference type="InterPro" id="IPR000524">
    <property type="entry name" value="Tscrpt_reg_HTH_GntR"/>
</dbReference>
<proteinExistence type="predicted"/>
<organism evidence="6 7">
    <name type="scientific">Paenibacillus chartarius</name>
    <dbReference type="NCBI Taxonomy" id="747481"/>
    <lineage>
        <taxon>Bacteria</taxon>
        <taxon>Bacillati</taxon>
        <taxon>Bacillota</taxon>
        <taxon>Bacilli</taxon>
        <taxon>Bacillales</taxon>
        <taxon>Paenibacillaceae</taxon>
        <taxon>Paenibacillus</taxon>
    </lineage>
</organism>
<dbReference type="PROSITE" id="PS50949">
    <property type="entry name" value="HTH_GNTR"/>
    <property type="match status" value="1"/>
</dbReference>
<dbReference type="CDD" id="cd07377">
    <property type="entry name" value="WHTH_GntR"/>
    <property type="match status" value="1"/>
</dbReference>
<evidence type="ECO:0000256" key="2">
    <source>
        <dbReference type="ARBA" id="ARBA00023125"/>
    </source>
</evidence>
<keyword evidence="3" id="KW-0804">Transcription</keyword>
<dbReference type="Pfam" id="PF07729">
    <property type="entry name" value="FCD"/>
    <property type="match status" value="1"/>
</dbReference>